<gene>
    <name evidence="5" type="ORF">QWY31_02900</name>
</gene>
<dbReference type="InterPro" id="IPR036138">
    <property type="entry name" value="PBP_dimer_sf"/>
</dbReference>
<dbReference type="SUPFAM" id="SSF56601">
    <property type="entry name" value="beta-lactamase/transpeptidase-like"/>
    <property type="match status" value="1"/>
</dbReference>
<dbReference type="InterPro" id="IPR012338">
    <property type="entry name" value="Beta-lactam/transpept-like"/>
</dbReference>
<dbReference type="Gene3D" id="3.30.450.330">
    <property type="match status" value="1"/>
</dbReference>
<name>A0ABT8F1W4_9BACT</name>
<keyword evidence="6" id="KW-1185">Reference proteome</keyword>
<dbReference type="Gene3D" id="3.90.1310.10">
    <property type="entry name" value="Penicillin-binding protein 2a (Domain 2)"/>
    <property type="match status" value="1"/>
</dbReference>
<evidence type="ECO:0000259" key="4">
    <source>
        <dbReference type="PROSITE" id="PS51178"/>
    </source>
</evidence>
<evidence type="ECO:0000313" key="5">
    <source>
        <dbReference type="EMBL" id="MDN4164430.1"/>
    </source>
</evidence>
<dbReference type="Pfam" id="PF03793">
    <property type="entry name" value="PASTA"/>
    <property type="match status" value="1"/>
</dbReference>
<evidence type="ECO:0000313" key="6">
    <source>
        <dbReference type="Proteomes" id="UP001168552"/>
    </source>
</evidence>
<dbReference type="RefSeq" id="WP_320002955.1">
    <property type="nucleotide sequence ID" value="NZ_JAUHJS010000001.1"/>
</dbReference>
<evidence type="ECO:0000256" key="2">
    <source>
        <dbReference type="ARBA" id="ARBA00022645"/>
    </source>
</evidence>
<reference evidence="5" key="1">
    <citation type="submission" date="2023-06" db="EMBL/GenBank/DDBJ databases">
        <title>Cytophagales bacterium Strain LB-30, isolated from soil.</title>
        <authorList>
            <person name="Liu B."/>
        </authorList>
    </citation>
    <scope>NUCLEOTIDE SEQUENCE</scope>
    <source>
        <strain evidence="5">LB-30</strain>
    </source>
</reference>
<dbReference type="PANTHER" id="PTHR30627:SF1">
    <property type="entry name" value="PEPTIDOGLYCAN D,D-TRANSPEPTIDASE FTSI"/>
    <property type="match status" value="1"/>
</dbReference>
<dbReference type="SUPFAM" id="SSF54184">
    <property type="entry name" value="Penicillin-binding protein 2x (pbp-2x), c-terminal domain"/>
    <property type="match status" value="1"/>
</dbReference>
<dbReference type="SMART" id="SM00740">
    <property type="entry name" value="PASTA"/>
    <property type="match status" value="1"/>
</dbReference>
<dbReference type="Proteomes" id="UP001168552">
    <property type="component" value="Unassembled WGS sequence"/>
</dbReference>
<sequence length="695" mass="77905">MNIKKSILIRVRVAFLLVALFAVAVVVRMGNIQFVEGDKWKKLAEEIGFQYRTIKATRGNIYSDNGSLLATSLPFYKVAFDPMIADSEVFKKGIDSLSLLLSKTFPSTSARQFKQKITDARLSGKRYITLSREQIDYQQKKKMMDWPIFREGRHEGGVIFEKVDKRFRPFNDLAFRTVGFLNEDNYGAGLEYSFNDLLGGRDGEALYQKMAGGSWKPVFDQQEVKPEEGLDIETTLDVNLQDVAETALLRALEEHSAQHGAVVVMEVSTGAIKAISNLTRLENGSYGETYNYFVGGVREPGSTFKLVSMMALFEDTNLSLEDSIDTGTGEIKVYKESIRDHKPGGYGKITIQEAFEKSSNIAVAKLVMNQYGTQPKKFYEYIESLGLNRPIGFQMKGEGEPKVKTPDKWSGITLPWMAFGYEVETTPLQMLTLYNAVANEGRMMKPYIVSRAKRADKVIRDFKPEILKRQICSDATLEKLKIMLEGVVERGTADNINGTHYKIAGKTGTAQKLVNGKHVKKYYTSFVGYFPADNPRYSCMVLIDDPKGYRQYGSDVAAPVFKEIADKIYAKDIDMHAPLSPEYLVETGVFPTVKAGYYPDLNFLCNKLGISNHSKEDEVEWVRASVTNNAINWKYPSNAAGLVPDVQGMMLRDALYLLENKGLRVTYQGKGRVINQSLPPGSRIAKGGLIRIILG</sequence>
<feature type="domain" description="PASTA" evidence="4">
    <location>
        <begin position="637"/>
        <end position="695"/>
    </location>
</feature>
<keyword evidence="3" id="KW-0472">Membrane</keyword>
<organism evidence="5 6">
    <name type="scientific">Shiella aurantiaca</name>
    <dbReference type="NCBI Taxonomy" id="3058365"/>
    <lineage>
        <taxon>Bacteria</taxon>
        <taxon>Pseudomonadati</taxon>
        <taxon>Bacteroidota</taxon>
        <taxon>Cytophagia</taxon>
        <taxon>Cytophagales</taxon>
        <taxon>Shiellaceae</taxon>
        <taxon>Shiella</taxon>
    </lineage>
</organism>
<comment type="subcellular location">
    <subcellularLocation>
        <location evidence="1">Membrane</location>
    </subcellularLocation>
</comment>
<dbReference type="InterPro" id="IPR001460">
    <property type="entry name" value="PCN-bd_Tpept"/>
</dbReference>
<dbReference type="PANTHER" id="PTHR30627">
    <property type="entry name" value="PEPTIDOGLYCAN D,D-TRANSPEPTIDASE"/>
    <property type="match status" value="1"/>
</dbReference>
<comment type="caution">
    <text evidence="5">The sequence shown here is derived from an EMBL/GenBank/DDBJ whole genome shotgun (WGS) entry which is preliminary data.</text>
</comment>
<accession>A0ABT8F1W4</accession>
<dbReference type="Pfam" id="PF03717">
    <property type="entry name" value="PBP_dimer"/>
    <property type="match status" value="1"/>
</dbReference>
<dbReference type="Gene3D" id="3.30.10.20">
    <property type="match status" value="1"/>
</dbReference>
<evidence type="ECO:0000256" key="1">
    <source>
        <dbReference type="ARBA" id="ARBA00004370"/>
    </source>
</evidence>
<dbReference type="EMBL" id="JAUHJS010000001">
    <property type="protein sequence ID" value="MDN4164430.1"/>
    <property type="molecule type" value="Genomic_DNA"/>
</dbReference>
<dbReference type="SUPFAM" id="SSF56519">
    <property type="entry name" value="Penicillin binding protein dimerisation domain"/>
    <property type="match status" value="1"/>
</dbReference>
<keyword evidence="2" id="KW-0645">Protease</keyword>
<dbReference type="Gene3D" id="3.40.710.10">
    <property type="entry name" value="DD-peptidase/beta-lactamase superfamily"/>
    <property type="match status" value="1"/>
</dbReference>
<keyword evidence="2" id="KW-0121">Carboxypeptidase</keyword>
<dbReference type="InterPro" id="IPR005311">
    <property type="entry name" value="PBP_dimer"/>
</dbReference>
<dbReference type="InterPro" id="IPR050515">
    <property type="entry name" value="Beta-lactam/transpept"/>
</dbReference>
<proteinExistence type="predicted"/>
<dbReference type="Pfam" id="PF00905">
    <property type="entry name" value="Transpeptidase"/>
    <property type="match status" value="1"/>
</dbReference>
<dbReference type="CDD" id="cd06575">
    <property type="entry name" value="PASTA_Pbp2x-like_2"/>
    <property type="match status" value="1"/>
</dbReference>
<dbReference type="PROSITE" id="PS51178">
    <property type="entry name" value="PASTA"/>
    <property type="match status" value="1"/>
</dbReference>
<keyword evidence="2" id="KW-0378">Hydrolase</keyword>
<protein>
    <submittedName>
        <fullName evidence="5">Penicillin-binding protein</fullName>
    </submittedName>
</protein>
<dbReference type="InterPro" id="IPR005543">
    <property type="entry name" value="PASTA_dom"/>
</dbReference>
<evidence type="ECO:0000256" key="3">
    <source>
        <dbReference type="ARBA" id="ARBA00023136"/>
    </source>
</evidence>